<protein>
    <submittedName>
        <fullName evidence="1">ATP-dependent RNA helicase dbp4</fullName>
        <ecNumber evidence="1">3.6.4.13</ecNumber>
    </submittedName>
</protein>
<gene>
    <name evidence="1" type="primary">DBP4_2</name>
    <name evidence="1" type="ORF">EV182_007327</name>
</gene>
<keyword evidence="1" id="KW-0347">Helicase</keyword>
<dbReference type="EMBL" id="JAMZIH010003349">
    <property type="protein sequence ID" value="KAJ1676880.1"/>
    <property type="molecule type" value="Genomic_DNA"/>
</dbReference>
<evidence type="ECO:0000313" key="2">
    <source>
        <dbReference type="Proteomes" id="UP001145114"/>
    </source>
</evidence>
<keyword evidence="2" id="KW-1185">Reference proteome</keyword>
<keyword evidence="1" id="KW-0378">Hydrolase</keyword>
<feature type="non-terminal residue" evidence="1">
    <location>
        <position position="1"/>
    </location>
</feature>
<name>A0ACC1HJX6_9FUNG</name>
<accession>A0ACC1HJX6</accession>
<proteinExistence type="predicted"/>
<keyword evidence="1" id="KW-0067">ATP-binding</keyword>
<keyword evidence="1" id="KW-0547">Nucleotide-binding</keyword>
<evidence type="ECO:0000313" key="1">
    <source>
        <dbReference type="EMBL" id="KAJ1676880.1"/>
    </source>
</evidence>
<organism evidence="1 2">
    <name type="scientific">Spiromyces aspiralis</name>
    <dbReference type="NCBI Taxonomy" id="68401"/>
    <lineage>
        <taxon>Eukaryota</taxon>
        <taxon>Fungi</taxon>
        <taxon>Fungi incertae sedis</taxon>
        <taxon>Zoopagomycota</taxon>
        <taxon>Kickxellomycotina</taxon>
        <taxon>Kickxellomycetes</taxon>
        <taxon>Kickxellales</taxon>
        <taxon>Kickxellaceae</taxon>
        <taxon>Spiromyces</taxon>
    </lineage>
</organism>
<dbReference type="Proteomes" id="UP001145114">
    <property type="component" value="Unassembled WGS sequence"/>
</dbReference>
<sequence>GGTGDDSAKRIASNPVKVITINPDTGLPVVVPNIPADQMTKRQIYKTKAKIIKNTRNTRVVFDDEGNARPVYELEDEATFRKQGPIDKLVEEHVQKNKELMEHEDVIDRALDKEKRRQKRLLKKQREREAMGETGSAPVAVLGSPEFDGSDGGDEEEEKNYYSNDDDNTDRSGKRSRDKGSSGDSDAEEGEPDETKSEAKKRRKLSKRPKVLLEVSETPSTLEDQENLALRLLGMG</sequence>
<reference evidence="1" key="1">
    <citation type="submission" date="2022-06" db="EMBL/GenBank/DDBJ databases">
        <title>Phylogenomic reconstructions and comparative analyses of Kickxellomycotina fungi.</title>
        <authorList>
            <person name="Reynolds N.K."/>
            <person name="Stajich J.E."/>
            <person name="Barry K."/>
            <person name="Grigoriev I.V."/>
            <person name="Crous P."/>
            <person name="Smith M.E."/>
        </authorList>
    </citation>
    <scope>NUCLEOTIDE SEQUENCE</scope>
    <source>
        <strain evidence="1">RSA 2271</strain>
    </source>
</reference>
<dbReference type="EC" id="3.6.4.13" evidence="1"/>
<comment type="caution">
    <text evidence="1">The sequence shown here is derived from an EMBL/GenBank/DDBJ whole genome shotgun (WGS) entry which is preliminary data.</text>
</comment>